<dbReference type="InterPro" id="IPR008978">
    <property type="entry name" value="HSP20-like_chaperone"/>
</dbReference>
<accession>A0A2D0PJQ2</accession>
<comment type="similarity">
    <text evidence="1 2">Belongs to the small heat shock protein (HSP20) family.</text>
</comment>
<dbReference type="STRING" id="7998.ENSIPUP00000026890"/>
<dbReference type="GO" id="GO:0042026">
    <property type="term" value="P:protein refolding"/>
    <property type="evidence" value="ECO:0007669"/>
    <property type="project" value="TreeGrafter"/>
</dbReference>
<keyword evidence="5" id="KW-1185">Reference proteome</keyword>
<dbReference type="OrthoDB" id="1431247at2759"/>
<dbReference type="PANTHER" id="PTHR45640:SF7">
    <property type="entry name" value="HEAT SHOCK PROTEIN BETA-1"/>
    <property type="match status" value="1"/>
</dbReference>
<dbReference type="InterPro" id="IPR001436">
    <property type="entry name" value="Alpha-crystallin/sHSP_animal"/>
</dbReference>
<evidence type="ECO:0000313" key="5">
    <source>
        <dbReference type="Proteomes" id="UP000221080"/>
    </source>
</evidence>
<evidence type="ECO:0000256" key="1">
    <source>
        <dbReference type="PROSITE-ProRule" id="PRU00285"/>
    </source>
</evidence>
<dbReference type="Pfam" id="PF00011">
    <property type="entry name" value="HSP20"/>
    <property type="match status" value="1"/>
</dbReference>
<evidence type="ECO:0000256" key="2">
    <source>
        <dbReference type="RuleBase" id="RU003616"/>
    </source>
</evidence>
<reference evidence="6" key="2">
    <citation type="submission" date="2025-08" db="UniProtKB">
        <authorList>
            <consortium name="RefSeq"/>
        </authorList>
    </citation>
    <scope>IDENTIFICATION</scope>
    <source>
        <tissue evidence="6">Blood</tissue>
    </source>
</reference>
<feature type="compositionally biased region" description="Basic and acidic residues" evidence="3">
    <location>
        <begin position="304"/>
        <end position="313"/>
    </location>
</feature>
<dbReference type="GO" id="GO:0051082">
    <property type="term" value="F:unfolded protein binding"/>
    <property type="evidence" value="ECO:0007669"/>
    <property type="project" value="TreeGrafter"/>
</dbReference>
<protein>
    <submittedName>
        <fullName evidence="6">Heat shock protein 67B1</fullName>
    </submittedName>
</protein>
<dbReference type="KEGG" id="ipu:108255399"/>
<feature type="region of interest" description="Disordered" evidence="3">
    <location>
        <begin position="13"/>
        <end position="44"/>
    </location>
</feature>
<feature type="domain" description="SHSP" evidence="4">
    <location>
        <begin position="153"/>
        <end position="262"/>
    </location>
</feature>
<feature type="compositionally biased region" description="Basic and acidic residues" evidence="3">
    <location>
        <begin position="282"/>
        <end position="296"/>
    </location>
</feature>
<reference evidence="5" key="1">
    <citation type="journal article" date="2016" name="Nat. Commun.">
        <title>The channel catfish genome sequence provides insights into the evolution of scale formation in teleosts.</title>
        <authorList>
            <person name="Liu Z."/>
            <person name="Liu S."/>
            <person name="Yao J."/>
            <person name="Bao L."/>
            <person name="Zhang J."/>
            <person name="Li Y."/>
            <person name="Jiang C."/>
            <person name="Sun L."/>
            <person name="Wang R."/>
            <person name="Zhang Y."/>
            <person name="Zhou T."/>
            <person name="Zeng Q."/>
            <person name="Fu Q."/>
            <person name="Gao S."/>
            <person name="Li N."/>
            <person name="Koren S."/>
            <person name="Jiang Y."/>
            <person name="Zimin A."/>
            <person name="Xu P."/>
            <person name="Phillippy A.M."/>
            <person name="Geng X."/>
            <person name="Song L."/>
            <person name="Sun F."/>
            <person name="Li C."/>
            <person name="Wang X."/>
            <person name="Chen A."/>
            <person name="Jin Y."/>
            <person name="Yuan Z."/>
            <person name="Yang Y."/>
            <person name="Tan S."/>
            <person name="Peatman E."/>
            <person name="Lu J."/>
            <person name="Qin Z."/>
            <person name="Dunham R."/>
            <person name="Li Z."/>
            <person name="Sonstegard T."/>
            <person name="Feng J."/>
            <person name="Danzmann R.G."/>
            <person name="Schroeder S."/>
            <person name="Scheffler B."/>
            <person name="Duke M.V."/>
            <person name="Ballard L."/>
            <person name="Kucuktas H."/>
            <person name="Kaltenboeck L."/>
            <person name="Liu H."/>
            <person name="Armbruster J."/>
            <person name="Xie Y."/>
            <person name="Kirby M.L."/>
            <person name="Tian Y."/>
            <person name="Flanagan M.E."/>
            <person name="Mu W."/>
            <person name="Waldbieser G.C."/>
        </authorList>
    </citation>
    <scope>NUCLEOTIDE SEQUENCE [LARGE SCALE GENOMIC DNA]</scope>
    <source>
        <strain evidence="5">SDA103</strain>
    </source>
</reference>
<dbReference type="GO" id="GO:0043066">
    <property type="term" value="P:negative regulation of apoptotic process"/>
    <property type="evidence" value="ECO:0007669"/>
    <property type="project" value="TreeGrafter"/>
</dbReference>
<dbReference type="Proteomes" id="UP000221080">
    <property type="component" value="Chromosome 22"/>
</dbReference>
<proteinExistence type="inferred from homology"/>
<dbReference type="SUPFAM" id="SSF49764">
    <property type="entry name" value="HSP20-like chaperones"/>
    <property type="match status" value="1"/>
</dbReference>
<evidence type="ECO:0000259" key="4">
    <source>
        <dbReference type="PROSITE" id="PS01031"/>
    </source>
</evidence>
<gene>
    <name evidence="6" type="primary">si:dkey-1k23.3</name>
</gene>
<dbReference type="AlphaFoldDB" id="A0A2D0PJQ2"/>
<feature type="region of interest" description="Disordered" evidence="3">
    <location>
        <begin position="270"/>
        <end position="412"/>
    </location>
</feature>
<name>A0A2D0PJQ2_ICTPU</name>
<dbReference type="GO" id="GO:0005634">
    <property type="term" value="C:nucleus"/>
    <property type="evidence" value="ECO:0007669"/>
    <property type="project" value="TreeGrafter"/>
</dbReference>
<dbReference type="RefSeq" id="XP_017306828.1">
    <property type="nucleotide sequence ID" value="XM_017451339.2"/>
</dbReference>
<dbReference type="GeneID" id="108255399"/>
<dbReference type="PRINTS" id="PR00299">
    <property type="entry name" value="ACRYSTALLIN"/>
</dbReference>
<dbReference type="PANTHER" id="PTHR45640">
    <property type="entry name" value="HEAT SHOCK PROTEIN HSP-12.2-RELATED"/>
    <property type="match status" value="1"/>
</dbReference>
<dbReference type="PROSITE" id="PS01031">
    <property type="entry name" value="SHSP"/>
    <property type="match status" value="1"/>
</dbReference>
<dbReference type="GO" id="GO:0005737">
    <property type="term" value="C:cytoplasm"/>
    <property type="evidence" value="ECO:0007669"/>
    <property type="project" value="TreeGrafter"/>
</dbReference>
<feature type="compositionally biased region" description="Basic and acidic residues" evidence="3">
    <location>
        <begin position="388"/>
        <end position="412"/>
    </location>
</feature>
<dbReference type="Gene3D" id="2.60.40.790">
    <property type="match status" value="1"/>
</dbReference>
<organism evidence="5 6">
    <name type="scientific">Ictalurus punctatus</name>
    <name type="common">Channel catfish</name>
    <name type="synonym">Silurus punctatus</name>
    <dbReference type="NCBI Taxonomy" id="7998"/>
    <lineage>
        <taxon>Eukaryota</taxon>
        <taxon>Metazoa</taxon>
        <taxon>Chordata</taxon>
        <taxon>Craniata</taxon>
        <taxon>Vertebrata</taxon>
        <taxon>Euteleostomi</taxon>
        <taxon>Actinopterygii</taxon>
        <taxon>Neopterygii</taxon>
        <taxon>Teleostei</taxon>
        <taxon>Ostariophysi</taxon>
        <taxon>Siluriformes</taxon>
        <taxon>Ictaluridae</taxon>
        <taxon>Ictalurus</taxon>
    </lineage>
</organism>
<evidence type="ECO:0000256" key="3">
    <source>
        <dbReference type="SAM" id="MobiDB-lite"/>
    </source>
</evidence>
<evidence type="ECO:0000313" key="6">
    <source>
        <dbReference type="RefSeq" id="XP_017306828.1"/>
    </source>
</evidence>
<sequence>MASILHTIYTLSPNSLTNSKRPGASRTDREEVDNQQSCSGCAKRPDEAYIRRRQEVRKQHSASDVKRFKQTYTFIMEDTATKSAVMKDETQKCRDALSDPPGYGWQPSLLYNQHFGLPPFLDFRDLSWMESVFRKLRTSSWPGYTQASGFAPKIHREVGGGVSEVSARQSRWTVSLDVNHFAPSEVTVRTHGGFLEIEGKHDERQDDHGYISRCFLRKYKLPAGIEAESIRSFVTGDGVLTIEAMLPNIAPPADVTIPVQVEIEAPGLEDLKQDAVIPPPAEKPEGDTVGADERIHHTNGQPDAPERVERGEEAITSQQDGERREEEIVDVADSAGATEEVLDSKPEASEAPDTVTSERESEIQGKEAEVEGDLPSAEGEGEPPVSERTQEEIPSKLDVKDKQAVEEVEQIK</sequence>
<dbReference type="InterPro" id="IPR002068">
    <property type="entry name" value="A-crystallin/Hsp20_dom"/>
</dbReference>
<dbReference type="GO" id="GO:0009408">
    <property type="term" value="P:response to heat"/>
    <property type="evidence" value="ECO:0007669"/>
    <property type="project" value="TreeGrafter"/>
</dbReference>
<feature type="compositionally biased region" description="Basic and acidic residues" evidence="3">
    <location>
        <begin position="356"/>
        <end position="369"/>
    </location>
</feature>
<keyword evidence="6" id="KW-0346">Stress response</keyword>